<evidence type="ECO:0000313" key="2">
    <source>
        <dbReference type="Proteomes" id="UP001295684"/>
    </source>
</evidence>
<proteinExistence type="predicted"/>
<evidence type="ECO:0000313" key="1">
    <source>
        <dbReference type="EMBL" id="CAI2375859.1"/>
    </source>
</evidence>
<sequence length="278" mass="32637">MENSLEPNILNSERSLCCHLNFFRLYCRPYSTFIDSGFKEEVTFYYEHAEKASRKQSKIVPRKNSLKNKNDYYYVLILVFGPNRRKKEFWRYITKVEHFEFDTVSITQRMIFGQTDIAYQVLSNKMINYFVRITSRVLNAVSFNKLSISGKQLARIMSNVTQANKLIFESCNLKPVKSCVPNLKRRSSFGYLEINLTNQEDIPMSFTGPEMISILKFIHRSGISKFVNMIEFSSKLGLPESEDEIKLLKRDLGFSHTTFKIWDITGRPGWIFFHDETD</sequence>
<comment type="caution">
    <text evidence="1">The sequence shown here is derived from an EMBL/GenBank/DDBJ whole genome shotgun (WGS) entry which is preliminary data.</text>
</comment>
<organism evidence="1 2">
    <name type="scientific">Euplotes crassus</name>
    <dbReference type="NCBI Taxonomy" id="5936"/>
    <lineage>
        <taxon>Eukaryota</taxon>
        <taxon>Sar</taxon>
        <taxon>Alveolata</taxon>
        <taxon>Ciliophora</taxon>
        <taxon>Intramacronucleata</taxon>
        <taxon>Spirotrichea</taxon>
        <taxon>Hypotrichia</taxon>
        <taxon>Euplotida</taxon>
        <taxon>Euplotidae</taxon>
        <taxon>Moneuplotes</taxon>
    </lineage>
</organism>
<dbReference type="EMBL" id="CAMPGE010017365">
    <property type="protein sequence ID" value="CAI2375859.1"/>
    <property type="molecule type" value="Genomic_DNA"/>
</dbReference>
<accession>A0AAD2CZX8</accession>
<gene>
    <name evidence="1" type="ORF">ECRASSUSDP1_LOCUS17225</name>
</gene>
<name>A0AAD2CZX8_EUPCR</name>
<reference evidence="1" key="1">
    <citation type="submission" date="2023-07" db="EMBL/GenBank/DDBJ databases">
        <authorList>
            <consortium name="AG Swart"/>
            <person name="Singh M."/>
            <person name="Singh A."/>
            <person name="Seah K."/>
            <person name="Emmerich C."/>
        </authorList>
    </citation>
    <scope>NUCLEOTIDE SEQUENCE</scope>
    <source>
        <strain evidence="1">DP1</strain>
    </source>
</reference>
<dbReference type="AlphaFoldDB" id="A0AAD2CZX8"/>
<dbReference type="Proteomes" id="UP001295684">
    <property type="component" value="Unassembled WGS sequence"/>
</dbReference>
<protein>
    <submittedName>
        <fullName evidence="1">Uncharacterized protein</fullName>
    </submittedName>
</protein>
<keyword evidence="2" id="KW-1185">Reference proteome</keyword>